<dbReference type="EMBL" id="HF935406">
    <property type="protein sequence ID" value="CCX08266.1"/>
    <property type="molecule type" value="Genomic_DNA"/>
</dbReference>
<feature type="region of interest" description="Disordered" evidence="1">
    <location>
        <begin position="1"/>
        <end position="30"/>
    </location>
</feature>
<feature type="region of interest" description="Disordered" evidence="1">
    <location>
        <begin position="104"/>
        <end position="127"/>
    </location>
</feature>
<feature type="compositionally biased region" description="Low complexity" evidence="1">
    <location>
        <begin position="400"/>
        <end position="421"/>
    </location>
</feature>
<feature type="compositionally biased region" description="Low complexity" evidence="1">
    <location>
        <begin position="333"/>
        <end position="354"/>
    </location>
</feature>
<dbReference type="Proteomes" id="UP000018144">
    <property type="component" value="Unassembled WGS sequence"/>
</dbReference>
<feature type="compositionally biased region" description="Low complexity" evidence="1">
    <location>
        <begin position="277"/>
        <end position="302"/>
    </location>
</feature>
<accession>U4LCP7</accession>
<dbReference type="OrthoDB" id="5381348at2759"/>
<feature type="compositionally biased region" description="Basic and acidic residues" evidence="1">
    <location>
        <begin position="263"/>
        <end position="276"/>
    </location>
</feature>
<keyword evidence="3" id="KW-1185">Reference proteome</keyword>
<sequence>MYSSSTNQGGYVEYTETPTRPQTRPSYNLYPTVQSNHARFNSNATDDDGSTLSLRGSNTLDLAAFLRDSSPKDFQQGPSKGGATPDEHFSFSSSAMKSLKFLRSPASKSKLRQAAQPQLPENVRAQKTARGKAYLSIHVDYDKNYQPQFQPHDGKDRFSLSDADTTASRAGSRPHTSDNRVSLSPAPWATSARSTKTVDTETTESYQKYIMAEHNLKVFANNTPPRVRSPSIDAVGGGRVAGGIQDKPLPEFPPAEVSSIASRVERAQRELEEVRQSRSTHASHPSSSSTTTTTSFPPVKTSKSSKRHSDPHGYTYAAITAQSDTSKSRRKSTSTAARRASRSSYSSRSSIYSTGDEFIDIDAWEARRRSRRPPPPRPGPPPARSLPALPETPGFPAPPSGGLLSPTLLSPPLQRAASPSLKKSRSRSRSRSRRRGNSVSSDDGAKTTDESGGRAGDRTSREMRVKARKLRDMQQVRARRQAASKLGASALSSDEAEEGAAELRIITTTEAPMSYGGKRHSSASQTLQQDRKHSSSGANLGNLAALNTLQGHNKMRGGRRASATTLTTLSPDSDSFPMPPRSARSCAKSFVSDCDSEMESRLEAVERKNRMLEKMLIAVIRGTVGQDQRQKQLQRAESVDDLLRQLTLVEKEPGLASARKGSVSTVGGGMVSAPGSAVP</sequence>
<feature type="compositionally biased region" description="Pro residues" evidence="1">
    <location>
        <begin position="375"/>
        <end position="384"/>
    </location>
</feature>
<feature type="region of interest" description="Disordered" evidence="1">
    <location>
        <begin position="513"/>
        <end position="539"/>
    </location>
</feature>
<name>U4LCP7_PYROM</name>
<feature type="compositionally biased region" description="Low complexity" evidence="1">
    <location>
        <begin position="483"/>
        <end position="493"/>
    </location>
</feature>
<protein>
    <submittedName>
        <fullName evidence="2">Uncharacterized protein</fullName>
    </submittedName>
</protein>
<organism evidence="2 3">
    <name type="scientific">Pyronema omphalodes (strain CBS 100304)</name>
    <name type="common">Pyronema confluens</name>
    <dbReference type="NCBI Taxonomy" id="1076935"/>
    <lineage>
        <taxon>Eukaryota</taxon>
        <taxon>Fungi</taxon>
        <taxon>Dikarya</taxon>
        <taxon>Ascomycota</taxon>
        <taxon>Pezizomycotina</taxon>
        <taxon>Pezizomycetes</taxon>
        <taxon>Pezizales</taxon>
        <taxon>Pyronemataceae</taxon>
        <taxon>Pyronema</taxon>
    </lineage>
</organism>
<feature type="region of interest" description="Disordered" evidence="1">
    <location>
        <begin position="654"/>
        <end position="679"/>
    </location>
</feature>
<feature type="region of interest" description="Disordered" evidence="1">
    <location>
        <begin position="145"/>
        <end position="201"/>
    </location>
</feature>
<feature type="compositionally biased region" description="Basic residues" evidence="1">
    <location>
        <begin position="422"/>
        <end position="436"/>
    </location>
</feature>
<feature type="compositionally biased region" description="Basic and acidic residues" evidence="1">
    <location>
        <begin position="443"/>
        <end position="474"/>
    </location>
</feature>
<dbReference type="AlphaFoldDB" id="U4LCP7"/>
<dbReference type="eggNOG" id="ENOG502SW8G">
    <property type="taxonomic scope" value="Eukaryota"/>
</dbReference>
<evidence type="ECO:0000256" key="1">
    <source>
        <dbReference type="SAM" id="MobiDB-lite"/>
    </source>
</evidence>
<proteinExistence type="predicted"/>
<feature type="compositionally biased region" description="Polar residues" evidence="1">
    <location>
        <begin position="16"/>
        <end position="30"/>
    </location>
</feature>
<reference evidence="2 3" key="1">
    <citation type="journal article" date="2013" name="PLoS Genet.">
        <title>The genome and development-dependent transcriptomes of Pyronema confluens: a window into fungal evolution.</title>
        <authorList>
            <person name="Traeger S."/>
            <person name="Altegoer F."/>
            <person name="Freitag M."/>
            <person name="Gabaldon T."/>
            <person name="Kempken F."/>
            <person name="Kumar A."/>
            <person name="Marcet-Houben M."/>
            <person name="Poggeler S."/>
            <person name="Stajich J.E."/>
            <person name="Nowrousian M."/>
        </authorList>
    </citation>
    <scope>NUCLEOTIDE SEQUENCE [LARGE SCALE GENOMIC DNA]</scope>
    <source>
        <strain evidence="3">CBS 100304</strain>
        <tissue evidence="2">Vegetative mycelium</tissue>
    </source>
</reference>
<feature type="region of interest" description="Disordered" evidence="1">
    <location>
        <begin position="70"/>
        <end position="90"/>
    </location>
</feature>
<evidence type="ECO:0000313" key="3">
    <source>
        <dbReference type="Proteomes" id="UP000018144"/>
    </source>
</evidence>
<feature type="region of interest" description="Disordered" evidence="1">
    <location>
        <begin position="221"/>
        <end position="493"/>
    </location>
</feature>
<gene>
    <name evidence="2" type="ORF">PCON_07859</name>
</gene>
<evidence type="ECO:0000313" key="2">
    <source>
        <dbReference type="EMBL" id="CCX08266.1"/>
    </source>
</evidence>